<dbReference type="InterPro" id="IPR008844">
    <property type="entry name" value="Spore_GerAC-like"/>
</dbReference>
<protein>
    <submittedName>
        <fullName evidence="2">Ger(X)C family spore germination C-terminal domain-containing protein</fullName>
    </submittedName>
</protein>
<dbReference type="Pfam" id="PF05504">
    <property type="entry name" value="Spore_GerAC"/>
    <property type="match status" value="1"/>
</dbReference>
<dbReference type="InterPro" id="IPR038501">
    <property type="entry name" value="Spore_GerAC_C_sf"/>
</dbReference>
<evidence type="ECO:0000313" key="2">
    <source>
        <dbReference type="EMBL" id="CAH8247978.1"/>
    </source>
</evidence>
<evidence type="ECO:0000313" key="3">
    <source>
        <dbReference type="Proteomes" id="UP001154322"/>
    </source>
</evidence>
<proteinExistence type="predicted"/>
<accession>A0ABM9G7Q3</accession>
<dbReference type="EMBL" id="CALYLO010000008">
    <property type="protein sequence ID" value="CAH8247978.1"/>
    <property type="molecule type" value="Genomic_DNA"/>
</dbReference>
<dbReference type="PANTHER" id="PTHR35789:SF1">
    <property type="entry name" value="SPORE GERMINATION PROTEIN B3"/>
    <property type="match status" value="1"/>
</dbReference>
<dbReference type="Proteomes" id="UP001154322">
    <property type="component" value="Unassembled WGS sequence"/>
</dbReference>
<comment type="caution">
    <text evidence="2">The sequence shown here is derived from an EMBL/GenBank/DDBJ whole genome shotgun (WGS) entry which is preliminary data.</text>
</comment>
<reference evidence="2" key="1">
    <citation type="submission" date="2022-06" db="EMBL/GenBank/DDBJ databases">
        <authorList>
            <person name="Dietemann V."/>
            <person name="Ory F."/>
            <person name="Dainat B."/>
            <person name="Oberhansli S."/>
        </authorList>
    </citation>
    <scope>NUCLEOTIDE SEQUENCE</scope>
    <source>
        <strain evidence="2">Ena-SAMPLE-TAB-26-04-2022-14:26:32:270-5432</strain>
    </source>
</reference>
<dbReference type="PANTHER" id="PTHR35789">
    <property type="entry name" value="SPORE GERMINATION PROTEIN B3"/>
    <property type="match status" value="1"/>
</dbReference>
<keyword evidence="3" id="KW-1185">Reference proteome</keyword>
<sequence>MGQIPAPKGLLLSMLRSCSPNGEMMFQLEGEGGNKEHVMLGSMSNKRTVSVYHRNGRDLEIRVDLEIGGSILEYTGKLSSRHYENQRRLDRLMTEYVKKEAEEMIRSVQEKKVDPFGFGQYVRNQIGFKAWKALDWHETFLRL</sequence>
<feature type="domain" description="Spore germination GerAC-like C-terminal" evidence="1">
    <location>
        <begin position="10"/>
        <end position="140"/>
    </location>
</feature>
<gene>
    <name evidence="2" type="ORF">WJ0W_005233</name>
</gene>
<organism evidence="2 3">
    <name type="scientific">Paenibacillus melissococcoides</name>
    <dbReference type="NCBI Taxonomy" id="2912268"/>
    <lineage>
        <taxon>Bacteria</taxon>
        <taxon>Bacillati</taxon>
        <taxon>Bacillota</taxon>
        <taxon>Bacilli</taxon>
        <taxon>Bacillales</taxon>
        <taxon>Paenibacillaceae</taxon>
        <taxon>Paenibacillus</taxon>
    </lineage>
</organism>
<dbReference type="InterPro" id="IPR046953">
    <property type="entry name" value="Spore_GerAC-like_C"/>
</dbReference>
<dbReference type="Gene3D" id="3.30.300.210">
    <property type="entry name" value="Nutrient germinant receptor protein C, domain 3"/>
    <property type="match status" value="1"/>
</dbReference>
<name>A0ABM9G7Q3_9BACL</name>
<evidence type="ECO:0000259" key="1">
    <source>
        <dbReference type="Pfam" id="PF05504"/>
    </source>
</evidence>